<evidence type="ECO:0000256" key="2">
    <source>
        <dbReference type="SAM" id="SignalP"/>
    </source>
</evidence>
<keyword evidence="1" id="KW-1133">Transmembrane helix</keyword>
<dbReference type="PANTHER" id="PTHR21879:SF3">
    <property type="entry name" value="FI03378P"/>
    <property type="match status" value="1"/>
</dbReference>
<sequence length="282" mass="31439">MKPLVVLSCVLIFLTFASGTLEQNDNTVQSLTRHQFEESFVKKLNWKCTQRDNSSCVMLKWLAYMNRLFKKSSLEFGQIEITQSSDITSKDDTFDDMTLARAARTDDEALSFIVADKLWNFVRSRTLRYKMFDDADVVVSSEPRGNLNIGLSINPEGAFETGRGRMRHMAPLMAAIATKIGVIGLLVFKGLVLLVGKALIVSKVALILALIIGFKKLLSKKHVTYEVVSHPHHTESHAPHHDSYSSGWGRALDGFFEGLEATNIPLPDAQSQAYSAQQKSQS</sequence>
<dbReference type="Pfam" id="PF07898">
    <property type="entry name" value="DUF1676"/>
    <property type="match status" value="1"/>
</dbReference>
<gene>
    <name evidence="3" type="ORF">Bhyg_10356</name>
</gene>
<comment type="caution">
    <text evidence="3">The sequence shown here is derived from an EMBL/GenBank/DDBJ whole genome shotgun (WGS) entry which is preliminary data.</text>
</comment>
<protein>
    <recommendedName>
        <fullName evidence="5">Osiris 3</fullName>
    </recommendedName>
</protein>
<evidence type="ECO:0008006" key="5">
    <source>
        <dbReference type="Google" id="ProtNLM"/>
    </source>
</evidence>
<dbReference type="Proteomes" id="UP001151699">
    <property type="component" value="Chromosome X"/>
</dbReference>
<evidence type="ECO:0000313" key="4">
    <source>
        <dbReference type="Proteomes" id="UP001151699"/>
    </source>
</evidence>
<organism evidence="3 4">
    <name type="scientific">Pseudolycoriella hygida</name>
    <dbReference type="NCBI Taxonomy" id="35572"/>
    <lineage>
        <taxon>Eukaryota</taxon>
        <taxon>Metazoa</taxon>
        <taxon>Ecdysozoa</taxon>
        <taxon>Arthropoda</taxon>
        <taxon>Hexapoda</taxon>
        <taxon>Insecta</taxon>
        <taxon>Pterygota</taxon>
        <taxon>Neoptera</taxon>
        <taxon>Endopterygota</taxon>
        <taxon>Diptera</taxon>
        <taxon>Nematocera</taxon>
        <taxon>Sciaroidea</taxon>
        <taxon>Sciaridae</taxon>
        <taxon>Pseudolycoriella</taxon>
    </lineage>
</organism>
<dbReference type="OrthoDB" id="6630571at2759"/>
<reference evidence="3" key="1">
    <citation type="submission" date="2022-07" db="EMBL/GenBank/DDBJ databases">
        <authorList>
            <person name="Trinca V."/>
            <person name="Uliana J.V.C."/>
            <person name="Torres T.T."/>
            <person name="Ward R.J."/>
            <person name="Monesi N."/>
        </authorList>
    </citation>
    <scope>NUCLEOTIDE SEQUENCE</scope>
    <source>
        <strain evidence="3">HSMRA1968</strain>
        <tissue evidence="3">Whole embryos</tissue>
    </source>
</reference>
<feature type="chain" id="PRO_5040127355" description="Osiris 3" evidence="2">
    <location>
        <begin position="20"/>
        <end position="282"/>
    </location>
</feature>
<dbReference type="GO" id="GO:0016020">
    <property type="term" value="C:membrane"/>
    <property type="evidence" value="ECO:0007669"/>
    <property type="project" value="TreeGrafter"/>
</dbReference>
<feature type="signal peptide" evidence="2">
    <location>
        <begin position="1"/>
        <end position="19"/>
    </location>
</feature>
<dbReference type="AlphaFoldDB" id="A0A9Q0MUY2"/>
<dbReference type="PANTHER" id="PTHR21879">
    <property type="entry name" value="FI03362P-RELATED-RELATED"/>
    <property type="match status" value="1"/>
</dbReference>
<keyword evidence="1" id="KW-0812">Transmembrane</keyword>
<dbReference type="EMBL" id="WJQU01000003">
    <property type="protein sequence ID" value="KAJ6637625.1"/>
    <property type="molecule type" value="Genomic_DNA"/>
</dbReference>
<name>A0A9Q0MUY2_9DIPT</name>
<keyword evidence="1" id="KW-0472">Membrane</keyword>
<feature type="transmembrane region" description="Helical" evidence="1">
    <location>
        <begin position="186"/>
        <end position="212"/>
    </location>
</feature>
<keyword evidence="4" id="KW-1185">Reference proteome</keyword>
<accession>A0A9Q0MUY2</accession>
<proteinExistence type="predicted"/>
<dbReference type="InterPro" id="IPR012464">
    <property type="entry name" value="DUF1676"/>
</dbReference>
<keyword evidence="2" id="KW-0732">Signal</keyword>
<evidence type="ECO:0000256" key="1">
    <source>
        <dbReference type="SAM" id="Phobius"/>
    </source>
</evidence>
<evidence type="ECO:0000313" key="3">
    <source>
        <dbReference type="EMBL" id="KAJ6637625.1"/>
    </source>
</evidence>